<evidence type="ECO:0000313" key="3">
    <source>
        <dbReference type="WBParaSite" id="TMUE_2000008986.1"/>
    </source>
</evidence>
<sequence>MGSDTQEQCRLTLKRHSTTVEQAFTKLIAANLGKDEKGGPQSYCLEQGWGTSGPRDHSIRPLIQTEEDAEFSDL</sequence>
<accession>A0A5S6QNQ6</accession>
<protein>
    <submittedName>
        <fullName evidence="3">Mos1 transposase HTH domain-containing protein</fullName>
    </submittedName>
</protein>
<organism evidence="2 3">
    <name type="scientific">Trichuris muris</name>
    <name type="common">Mouse whipworm</name>
    <dbReference type="NCBI Taxonomy" id="70415"/>
    <lineage>
        <taxon>Eukaryota</taxon>
        <taxon>Metazoa</taxon>
        <taxon>Ecdysozoa</taxon>
        <taxon>Nematoda</taxon>
        <taxon>Enoplea</taxon>
        <taxon>Dorylaimia</taxon>
        <taxon>Trichinellida</taxon>
        <taxon>Trichuridae</taxon>
        <taxon>Trichuris</taxon>
    </lineage>
</organism>
<feature type="compositionally biased region" description="Acidic residues" evidence="1">
    <location>
        <begin position="65"/>
        <end position="74"/>
    </location>
</feature>
<feature type="region of interest" description="Disordered" evidence="1">
    <location>
        <begin position="35"/>
        <end position="74"/>
    </location>
</feature>
<name>A0A5S6QNQ6_TRIMR</name>
<dbReference type="AlphaFoldDB" id="A0A5S6QNQ6"/>
<proteinExistence type="predicted"/>
<evidence type="ECO:0000313" key="2">
    <source>
        <dbReference type="Proteomes" id="UP000046395"/>
    </source>
</evidence>
<dbReference type="Proteomes" id="UP000046395">
    <property type="component" value="Unassembled WGS sequence"/>
</dbReference>
<evidence type="ECO:0000256" key="1">
    <source>
        <dbReference type="SAM" id="MobiDB-lite"/>
    </source>
</evidence>
<dbReference type="WBParaSite" id="TMUE_2000008986.1">
    <property type="protein sequence ID" value="TMUE_2000008986.1"/>
    <property type="gene ID" value="WBGene00287913"/>
</dbReference>
<keyword evidence="2" id="KW-1185">Reference proteome</keyword>
<reference evidence="3" key="1">
    <citation type="submission" date="2019-12" db="UniProtKB">
        <authorList>
            <consortium name="WormBaseParasite"/>
        </authorList>
    </citation>
    <scope>IDENTIFICATION</scope>
</reference>